<dbReference type="EMBL" id="CAJOAZ010000205">
    <property type="protein sequence ID" value="CAF3575616.1"/>
    <property type="molecule type" value="Genomic_DNA"/>
</dbReference>
<comment type="caution">
    <text evidence="5">The sequence shown here is derived from an EMBL/GenBank/DDBJ whole genome shotgun (WGS) entry which is preliminary data.</text>
</comment>
<dbReference type="Proteomes" id="UP000663844">
    <property type="component" value="Unassembled WGS sequence"/>
</dbReference>
<keyword evidence="3" id="KW-0677">Repeat</keyword>
<dbReference type="PANTHER" id="PTHR22889:SF0">
    <property type="entry name" value="WD REPEAT-CONTAINING PROTEIN 89"/>
    <property type="match status" value="1"/>
</dbReference>
<evidence type="ECO:0000313" key="7">
    <source>
        <dbReference type="EMBL" id="CAF3575616.1"/>
    </source>
</evidence>
<dbReference type="EMBL" id="CAJOAY010000452">
    <property type="protein sequence ID" value="CAF3668637.1"/>
    <property type="molecule type" value="Genomic_DNA"/>
</dbReference>
<dbReference type="InterPro" id="IPR015943">
    <property type="entry name" value="WD40/YVTN_repeat-like_dom_sf"/>
</dbReference>
<reference evidence="5" key="1">
    <citation type="submission" date="2021-02" db="EMBL/GenBank/DDBJ databases">
        <authorList>
            <person name="Nowell W R."/>
        </authorList>
    </citation>
    <scope>NUCLEOTIDE SEQUENCE</scope>
</reference>
<dbReference type="AlphaFoldDB" id="A0A814YZ06"/>
<evidence type="ECO:0000313" key="6">
    <source>
        <dbReference type="EMBL" id="CAF1355112.1"/>
    </source>
</evidence>
<feature type="region of interest" description="Disordered" evidence="4">
    <location>
        <begin position="386"/>
        <end position="413"/>
    </location>
</feature>
<feature type="compositionally biased region" description="Polar residues" evidence="4">
    <location>
        <begin position="386"/>
        <end position="402"/>
    </location>
</feature>
<feature type="compositionally biased region" description="Basic residues" evidence="4">
    <location>
        <begin position="403"/>
        <end position="413"/>
    </location>
</feature>
<organism evidence="5 9">
    <name type="scientific">Adineta steineri</name>
    <dbReference type="NCBI Taxonomy" id="433720"/>
    <lineage>
        <taxon>Eukaryota</taxon>
        <taxon>Metazoa</taxon>
        <taxon>Spiralia</taxon>
        <taxon>Gnathifera</taxon>
        <taxon>Rotifera</taxon>
        <taxon>Eurotatoria</taxon>
        <taxon>Bdelloidea</taxon>
        <taxon>Adinetida</taxon>
        <taxon>Adinetidae</taxon>
        <taxon>Adineta</taxon>
    </lineage>
</organism>
<dbReference type="Proteomes" id="UP000663881">
    <property type="component" value="Unassembled WGS sequence"/>
</dbReference>
<dbReference type="Gene3D" id="2.130.10.10">
    <property type="entry name" value="YVTN repeat-like/Quinoprotein amine dehydrogenase"/>
    <property type="match status" value="2"/>
</dbReference>
<dbReference type="InterPro" id="IPR001680">
    <property type="entry name" value="WD40_rpt"/>
</dbReference>
<dbReference type="InterPro" id="IPR036322">
    <property type="entry name" value="WD40_repeat_dom_sf"/>
</dbReference>
<accession>A0A814YZ06</accession>
<dbReference type="PANTHER" id="PTHR22889">
    <property type="entry name" value="WD REPEAT-CONTAINING PROTEIN 89"/>
    <property type="match status" value="1"/>
</dbReference>
<evidence type="ECO:0000256" key="4">
    <source>
        <dbReference type="SAM" id="MobiDB-lite"/>
    </source>
</evidence>
<evidence type="ECO:0000256" key="2">
    <source>
        <dbReference type="ARBA" id="ARBA00022574"/>
    </source>
</evidence>
<evidence type="ECO:0000313" key="9">
    <source>
        <dbReference type="Proteomes" id="UP000663845"/>
    </source>
</evidence>
<protein>
    <recommendedName>
        <fullName evidence="1">WD repeat-containing protein 89</fullName>
    </recommendedName>
</protein>
<evidence type="ECO:0000256" key="3">
    <source>
        <dbReference type="ARBA" id="ARBA00022737"/>
    </source>
</evidence>
<sequence>MKIKPTNSRSSSAPLVYTNKSSVRTSLENNDCYATNLTINSTGNQIAVLTVPTTIQLFDASTLKHTSVLSSTSNNFDSNDSSSSITISSIQYAYISPHILFASTNKNLVLAWDIRTPQQETFQLNGCADEHNFLSVTCNNEDLLVAAGSELKGEENVAIAFWDLRSPGNKQLLGYYTESHSDDIIQVEFCRMNSSKLLSGSTDGLVCLYDVKKANEDDGLEQVYNANGPVAKCGFSQYNTIYAITASNAFYIWSTSEENQELLVQGDTDNDILTSDMPSEQMDTSLKSSTVTHHLPSTHSTIVDILADSNINNLLPSVLQETKSCWPLLMCDHMGKMNITLVTADKCEPTILPLNSPHSETLRAAVTYHSSLYTCSDDGQLVQWQPSSTTTNSSIDNQTQITSKKKSTSRKPY</sequence>
<dbReference type="SUPFAM" id="SSF50978">
    <property type="entry name" value="WD40 repeat-like"/>
    <property type="match status" value="1"/>
</dbReference>
<dbReference type="InterPro" id="IPR039328">
    <property type="entry name" value="WDR89"/>
</dbReference>
<gene>
    <name evidence="5" type="ORF">JYZ213_LOCUS28785</name>
    <name evidence="8" type="ORF">OKA104_LOCUS10270</name>
    <name evidence="7" type="ORF">OXD698_LOCUS5138</name>
    <name evidence="6" type="ORF">VCS650_LOCUS33989</name>
</gene>
<dbReference type="EMBL" id="CAJNOG010000426">
    <property type="protein sequence ID" value="CAF1235547.1"/>
    <property type="molecule type" value="Genomic_DNA"/>
</dbReference>
<dbReference type="SMART" id="SM00320">
    <property type="entry name" value="WD40"/>
    <property type="match status" value="2"/>
</dbReference>
<dbReference type="Proteomes" id="UP000663845">
    <property type="component" value="Unassembled WGS sequence"/>
</dbReference>
<dbReference type="EMBL" id="CAJNON010000689">
    <property type="protein sequence ID" value="CAF1355112.1"/>
    <property type="molecule type" value="Genomic_DNA"/>
</dbReference>
<evidence type="ECO:0000313" key="5">
    <source>
        <dbReference type="EMBL" id="CAF1235547.1"/>
    </source>
</evidence>
<proteinExistence type="predicted"/>
<dbReference type="Proteomes" id="UP000663891">
    <property type="component" value="Unassembled WGS sequence"/>
</dbReference>
<dbReference type="OrthoDB" id="25131at2759"/>
<keyword evidence="2" id="KW-0853">WD repeat</keyword>
<evidence type="ECO:0000313" key="8">
    <source>
        <dbReference type="EMBL" id="CAF3668637.1"/>
    </source>
</evidence>
<name>A0A814YZ06_9BILA</name>
<evidence type="ECO:0000256" key="1">
    <source>
        <dbReference type="ARBA" id="ARBA00021125"/>
    </source>
</evidence>